<organism evidence="2 3">
    <name type="scientific">Cytospora schulzeri</name>
    <dbReference type="NCBI Taxonomy" id="448051"/>
    <lineage>
        <taxon>Eukaryota</taxon>
        <taxon>Fungi</taxon>
        <taxon>Dikarya</taxon>
        <taxon>Ascomycota</taxon>
        <taxon>Pezizomycotina</taxon>
        <taxon>Sordariomycetes</taxon>
        <taxon>Sordariomycetidae</taxon>
        <taxon>Diaporthales</taxon>
        <taxon>Cytosporaceae</taxon>
        <taxon>Cytospora</taxon>
    </lineage>
</organism>
<dbReference type="GO" id="GO:0005829">
    <property type="term" value="C:cytosol"/>
    <property type="evidence" value="ECO:0007669"/>
    <property type="project" value="TreeGrafter"/>
</dbReference>
<evidence type="ECO:0000313" key="3">
    <source>
        <dbReference type="Proteomes" id="UP000283895"/>
    </source>
</evidence>
<dbReference type="STRING" id="356882.A0A423WD57"/>
<feature type="compositionally biased region" description="Basic and acidic residues" evidence="1">
    <location>
        <begin position="403"/>
        <end position="412"/>
    </location>
</feature>
<dbReference type="InterPro" id="IPR029063">
    <property type="entry name" value="SAM-dependent_MTases_sf"/>
</dbReference>
<feature type="region of interest" description="Disordered" evidence="1">
    <location>
        <begin position="402"/>
        <end position="425"/>
    </location>
</feature>
<proteinExistence type="predicted"/>
<protein>
    <submittedName>
        <fullName evidence="2">Uncharacterized protein</fullName>
    </submittedName>
</protein>
<dbReference type="GO" id="GO:0008757">
    <property type="term" value="F:S-adenosylmethionine-dependent methyltransferase activity"/>
    <property type="evidence" value="ECO:0007669"/>
    <property type="project" value="UniProtKB-ARBA"/>
</dbReference>
<dbReference type="SUPFAM" id="SSF53335">
    <property type="entry name" value="S-adenosyl-L-methionine-dependent methyltransferases"/>
    <property type="match status" value="1"/>
</dbReference>
<reference evidence="2 3" key="1">
    <citation type="submission" date="2015-09" db="EMBL/GenBank/DDBJ databases">
        <title>Host preference determinants of Valsa canker pathogens revealed by comparative genomics.</title>
        <authorList>
            <person name="Yin Z."/>
            <person name="Huang L."/>
        </authorList>
    </citation>
    <scope>NUCLEOTIDE SEQUENCE [LARGE SCALE GENOMIC DNA]</scope>
    <source>
        <strain evidence="2 3">03-1</strain>
    </source>
</reference>
<dbReference type="PANTHER" id="PTHR14614:SF132">
    <property type="entry name" value="PROTEIN-LYSINE METHYLTRANSFERASE C42C1.13"/>
    <property type="match status" value="1"/>
</dbReference>
<dbReference type="Gene3D" id="3.40.50.150">
    <property type="entry name" value="Vaccinia Virus protein VP39"/>
    <property type="match status" value="1"/>
</dbReference>
<keyword evidence="3" id="KW-1185">Reference proteome</keyword>
<sequence>MHYIRLMRPPSLDAKKNLKIVLTITTDLGDSFLSPDEPVPISVWLTRWPQAGGDVCLTPRSKGRTEVFWRAGMRVLKLELPVPGKILQGMKKSLSVAAVPTVHIGASHNLEVDPTAELIPFDKEGRVLAVKAAFPSLADEEPTFEAVREFALPSNNLVRVYEAIGESIDRHVWDAGVITMGLLFNMCQEGSPEQKWDKTPLLEELLCSVTPEKPLNIIELGCGVGILGLGLASALYRLTFSKWDSEEPSHSPSNILLTDLEDAEEIAVRNMASERQVRESVDVEKPNVRTEFESLDWEDGKMGTFGPKAGARGWDLIIISDCTYNVDMLSALVGSISALHKMSMGLGQKDPKVMLATKPRHSSEKALFGLMEGDGWRILEHAGQPLPVLGMEDESVEIYLFGKDSKPSREPQESTSSQPKRRKLR</sequence>
<dbReference type="PANTHER" id="PTHR14614">
    <property type="entry name" value="HEPATOCELLULAR CARCINOMA-ASSOCIATED ANTIGEN"/>
    <property type="match status" value="1"/>
</dbReference>
<gene>
    <name evidence="2" type="ORF">VMCG_05945</name>
</gene>
<accession>A0A423WD57</accession>
<evidence type="ECO:0000313" key="2">
    <source>
        <dbReference type="EMBL" id="ROW01336.1"/>
    </source>
</evidence>
<dbReference type="InterPro" id="IPR019410">
    <property type="entry name" value="Methyltransf_16"/>
</dbReference>
<dbReference type="Pfam" id="PF10294">
    <property type="entry name" value="Methyltransf_16"/>
    <property type="match status" value="1"/>
</dbReference>
<comment type="caution">
    <text evidence="2">The sequence shown here is derived from an EMBL/GenBank/DDBJ whole genome shotgun (WGS) entry which is preliminary data.</text>
</comment>
<dbReference type="OrthoDB" id="413520at2759"/>
<dbReference type="Proteomes" id="UP000283895">
    <property type="component" value="Unassembled WGS sequence"/>
</dbReference>
<name>A0A423WD57_9PEZI</name>
<dbReference type="EMBL" id="LKEA01000019">
    <property type="protein sequence ID" value="ROW01336.1"/>
    <property type="molecule type" value="Genomic_DNA"/>
</dbReference>
<dbReference type="AlphaFoldDB" id="A0A423WD57"/>
<evidence type="ECO:0000256" key="1">
    <source>
        <dbReference type="SAM" id="MobiDB-lite"/>
    </source>
</evidence>